<comment type="caution">
    <text evidence="1">The sequence shown here is derived from an EMBL/GenBank/DDBJ whole genome shotgun (WGS) entry which is preliminary data.</text>
</comment>
<protein>
    <submittedName>
        <fullName evidence="1">Uncharacterized protein</fullName>
    </submittedName>
</protein>
<gene>
    <name evidence="1" type="ORF">LshimejAT787_0600990</name>
</gene>
<dbReference type="Gene3D" id="3.80.10.10">
    <property type="entry name" value="Ribonuclease Inhibitor"/>
    <property type="match status" value="1"/>
</dbReference>
<dbReference type="Proteomes" id="UP001063166">
    <property type="component" value="Unassembled WGS sequence"/>
</dbReference>
<organism evidence="1 2">
    <name type="scientific">Lyophyllum shimeji</name>
    <name type="common">Hon-shimeji</name>
    <name type="synonym">Tricholoma shimeji</name>
    <dbReference type="NCBI Taxonomy" id="47721"/>
    <lineage>
        <taxon>Eukaryota</taxon>
        <taxon>Fungi</taxon>
        <taxon>Dikarya</taxon>
        <taxon>Basidiomycota</taxon>
        <taxon>Agaricomycotina</taxon>
        <taxon>Agaricomycetes</taxon>
        <taxon>Agaricomycetidae</taxon>
        <taxon>Agaricales</taxon>
        <taxon>Tricholomatineae</taxon>
        <taxon>Lyophyllaceae</taxon>
        <taxon>Lyophyllum</taxon>
    </lineage>
</organism>
<dbReference type="InterPro" id="IPR032675">
    <property type="entry name" value="LRR_dom_sf"/>
</dbReference>
<evidence type="ECO:0000313" key="1">
    <source>
        <dbReference type="EMBL" id="GLB38937.1"/>
    </source>
</evidence>
<keyword evidence="2" id="KW-1185">Reference proteome</keyword>
<dbReference type="SUPFAM" id="SSF52047">
    <property type="entry name" value="RNI-like"/>
    <property type="match status" value="1"/>
</dbReference>
<name>A0A9P3UN38_LYOSH</name>
<sequence>MFCDIDETAAYLRQFENTLTSLTLKKRSLSYNHVRILAEAFASKNILERLNIAVYSLSPSLLVLLAEKLSNLQSLYLRHRYRRSPSAYEVS</sequence>
<dbReference type="EMBL" id="BRPK01000006">
    <property type="protein sequence ID" value="GLB38937.1"/>
    <property type="molecule type" value="Genomic_DNA"/>
</dbReference>
<evidence type="ECO:0000313" key="2">
    <source>
        <dbReference type="Proteomes" id="UP001063166"/>
    </source>
</evidence>
<proteinExistence type="predicted"/>
<reference evidence="1" key="1">
    <citation type="submission" date="2022-07" db="EMBL/GenBank/DDBJ databases">
        <title>The genome of Lyophyllum shimeji provides insight into the initial evolution of ectomycorrhizal fungal genome.</title>
        <authorList>
            <person name="Kobayashi Y."/>
            <person name="Shibata T."/>
            <person name="Hirakawa H."/>
            <person name="Shigenobu S."/>
            <person name="Nishiyama T."/>
            <person name="Yamada A."/>
            <person name="Hasebe M."/>
            <person name="Kawaguchi M."/>
        </authorList>
    </citation>
    <scope>NUCLEOTIDE SEQUENCE</scope>
    <source>
        <strain evidence="1">AT787</strain>
    </source>
</reference>
<accession>A0A9P3UN38</accession>
<dbReference type="AlphaFoldDB" id="A0A9P3UN38"/>